<evidence type="ECO:0000313" key="3">
    <source>
        <dbReference type="Proteomes" id="UP000626109"/>
    </source>
</evidence>
<keyword evidence="1" id="KW-0732">Signal</keyword>
<proteinExistence type="predicted"/>
<evidence type="ECO:0000256" key="1">
    <source>
        <dbReference type="SAM" id="SignalP"/>
    </source>
</evidence>
<feature type="signal peptide" evidence="1">
    <location>
        <begin position="1"/>
        <end position="28"/>
    </location>
</feature>
<dbReference type="Proteomes" id="UP000626109">
    <property type="component" value="Unassembled WGS sequence"/>
</dbReference>
<feature type="chain" id="PRO_5033052788" description="Pectin acetylesterase" evidence="1">
    <location>
        <begin position="29"/>
        <end position="395"/>
    </location>
</feature>
<comment type="caution">
    <text evidence="2">The sequence shown here is derived from an EMBL/GenBank/DDBJ whole genome shotgun (WGS) entry which is preliminary data.</text>
</comment>
<organism evidence="2 3">
    <name type="scientific">Polarella glacialis</name>
    <name type="common">Dinoflagellate</name>
    <dbReference type="NCBI Taxonomy" id="89957"/>
    <lineage>
        <taxon>Eukaryota</taxon>
        <taxon>Sar</taxon>
        <taxon>Alveolata</taxon>
        <taxon>Dinophyceae</taxon>
        <taxon>Suessiales</taxon>
        <taxon>Suessiaceae</taxon>
        <taxon>Polarella</taxon>
    </lineage>
</organism>
<dbReference type="PANTHER" id="PTHR21562">
    <property type="entry name" value="NOTUM-RELATED"/>
    <property type="match status" value="1"/>
</dbReference>
<protein>
    <recommendedName>
        <fullName evidence="4">Pectin acetylesterase</fullName>
    </recommendedName>
</protein>
<dbReference type="InterPro" id="IPR004963">
    <property type="entry name" value="PAE/NOTUM"/>
</dbReference>
<dbReference type="EMBL" id="CAJNNW010025007">
    <property type="protein sequence ID" value="CAE8675217.1"/>
    <property type="molecule type" value="Genomic_DNA"/>
</dbReference>
<reference evidence="2" key="1">
    <citation type="submission" date="2021-02" db="EMBL/GenBank/DDBJ databases">
        <authorList>
            <person name="Dougan E. K."/>
            <person name="Rhodes N."/>
            <person name="Thang M."/>
            <person name="Chan C."/>
        </authorList>
    </citation>
    <scope>NUCLEOTIDE SEQUENCE</scope>
</reference>
<sequence>MLPGSFRRLWSPWTLASFVACNGLPVYSEPLEAVARNLGPDAGYAEALCLDGGPGRYYFRSGHGSGASKFLIFFEGGSFCSSDLDCAERSGGYLGSTKNDSATMTLDYPFFATAQTESPLMWNWNHVYVRYCDGGYYSGARQQPKVVGATTIFFRGAFITEALFADLSANSGLGDATDVVLSGCSAGAIRVFAHLDALRALLPAKARVVGLPDSGFYLDLEMFTPLKRYVVVEQQATRLLNTACTQAFEGAEEKCLIGSVVSAYLQTPIFAVQSRFDTDQRTCEMDESCAASPACVNEYGANLTAAIKQVFLKNKDRGVFLDSCSRHCSDGDCGQVQPLDDLGMTQLQAFAAWYVGGASEYGQSATFPCSTCCSGAGSAGNEYLFKLRAPMSIYM</sequence>
<dbReference type="PROSITE" id="PS51257">
    <property type="entry name" value="PROKAR_LIPOPROTEIN"/>
    <property type="match status" value="1"/>
</dbReference>
<dbReference type="GO" id="GO:0016787">
    <property type="term" value="F:hydrolase activity"/>
    <property type="evidence" value="ECO:0007669"/>
    <property type="project" value="InterPro"/>
</dbReference>
<dbReference type="Pfam" id="PF03283">
    <property type="entry name" value="PAE"/>
    <property type="match status" value="1"/>
</dbReference>
<evidence type="ECO:0000313" key="2">
    <source>
        <dbReference type="EMBL" id="CAE8675217.1"/>
    </source>
</evidence>
<name>A0A813JET8_POLGL</name>
<gene>
    <name evidence="2" type="ORF">PGLA2088_LOCUS19291</name>
</gene>
<evidence type="ECO:0008006" key="4">
    <source>
        <dbReference type="Google" id="ProtNLM"/>
    </source>
</evidence>
<accession>A0A813JET8</accession>
<dbReference type="AlphaFoldDB" id="A0A813JET8"/>